<protein>
    <recommendedName>
        <fullName evidence="1">Helicase-associated domain-containing protein</fullName>
    </recommendedName>
</protein>
<organism evidence="2">
    <name type="scientific">Ditylum brightwellii</name>
    <dbReference type="NCBI Taxonomy" id="49249"/>
    <lineage>
        <taxon>Eukaryota</taxon>
        <taxon>Sar</taxon>
        <taxon>Stramenopiles</taxon>
        <taxon>Ochrophyta</taxon>
        <taxon>Bacillariophyta</taxon>
        <taxon>Mediophyceae</taxon>
        <taxon>Lithodesmiophycidae</taxon>
        <taxon>Lithodesmiales</taxon>
        <taxon>Lithodesmiaceae</taxon>
        <taxon>Ditylum</taxon>
    </lineage>
</organism>
<dbReference type="EMBL" id="HBNS01039328">
    <property type="protein sequence ID" value="CAE4637141.1"/>
    <property type="molecule type" value="Transcribed_RNA"/>
</dbReference>
<dbReference type="Gene3D" id="6.10.140.530">
    <property type="match status" value="4"/>
</dbReference>
<dbReference type="InterPro" id="IPR005114">
    <property type="entry name" value="Helicase_assoc"/>
</dbReference>
<feature type="domain" description="Helicase-associated" evidence="1">
    <location>
        <begin position="250"/>
        <end position="312"/>
    </location>
</feature>
<gene>
    <name evidence="2" type="ORF">DBRI00130_LOCUS30662</name>
</gene>
<dbReference type="AlphaFoldDB" id="A0A7S4S7U3"/>
<dbReference type="Pfam" id="PF03457">
    <property type="entry name" value="HA"/>
    <property type="match status" value="4"/>
</dbReference>
<evidence type="ECO:0000259" key="1">
    <source>
        <dbReference type="Pfam" id="PF03457"/>
    </source>
</evidence>
<feature type="domain" description="Helicase-associated" evidence="1">
    <location>
        <begin position="179"/>
        <end position="245"/>
    </location>
</feature>
<proteinExistence type="predicted"/>
<reference evidence="2" key="1">
    <citation type="submission" date="2021-01" db="EMBL/GenBank/DDBJ databases">
        <authorList>
            <person name="Corre E."/>
            <person name="Pelletier E."/>
            <person name="Niang G."/>
            <person name="Scheremetjew M."/>
            <person name="Finn R."/>
            <person name="Kale V."/>
            <person name="Holt S."/>
            <person name="Cochrane G."/>
            <person name="Meng A."/>
            <person name="Brown T."/>
            <person name="Cohen L."/>
        </authorList>
    </citation>
    <scope>NUCLEOTIDE SEQUENCE</scope>
    <source>
        <strain evidence="2">GSO104</strain>
    </source>
</reference>
<feature type="domain" description="Helicase-associated" evidence="1">
    <location>
        <begin position="32"/>
        <end position="97"/>
    </location>
</feature>
<evidence type="ECO:0000313" key="2">
    <source>
        <dbReference type="EMBL" id="CAE4637141.1"/>
    </source>
</evidence>
<sequence length="324" mass="38602">MVSQKVSKIIDVTTRELPTTRERRSTTATPMTWSNMLGELRKYKEIHGHCSVPARFSSKKRLAKWVSKQRKEYWEMKEGRSSIMTAERVDILNNLGFKWKLHEDNWHDMLDDLKEYKERRGDCLVPLKYVPNPQLGKWVKSQREAYKHTLNGGNPSSLMKKRITLLNKLGFVWFVGYDIKWFVMLGELRKYKETHGHCSVPARCSSNKRLANWVSKQRQVYYDMKEGRSSIMTAERVDILNNLGFKWKMHEDNWHDMLDDLKEFKERHGDCIVPQKYSPNPQLGRWVYTQRRAYTRNSLTKERITLLNKLGFVWKLRKSRTLIK</sequence>
<accession>A0A7S4S7U3</accession>
<dbReference type="PANTHER" id="PTHR33418:SF1">
    <property type="entry name" value="HELICASE-ASSOCIATED DOMAIN-CONTAINING PROTEIN"/>
    <property type="match status" value="1"/>
</dbReference>
<name>A0A7S4S7U3_9STRA</name>
<feature type="domain" description="Helicase-associated" evidence="1">
    <location>
        <begin position="102"/>
        <end position="171"/>
    </location>
</feature>
<dbReference type="PANTHER" id="PTHR33418">
    <property type="entry name" value="HELICASE-ASSOCIATED"/>
    <property type="match status" value="1"/>
</dbReference>